<feature type="transmembrane region" description="Helical" evidence="5">
    <location>
        <begin position="164"/>
        <end position="186"/>
    </location>
</feature>
<dbReference type="InterPro" id="IPR002645">
    <property type="entry name" value="STAS_dom"/>
</dbReference>
<feature type="transmembrane region" description="Helical" evidence="5">
    <location>
        <begin position="129"/>
        <end position="152"/>
    </location>
</feature>
<name>A0ABT2ZGN9_9RHOB</name>
<reference evidence="7 8" key="1">
    <citation type="submission" date="2022-10" db="EMBL/GenBank/DDBJ databases">
        <title>Defluviimonas sp. nov., isolated from ocean surface water.</title>
        <authorList>
            <person name="He W."/>
            <person name="Wang L."/>
            <person name="Zhang D.-F."/>
        </authorList>
    </citation>
    <scope>NUCLEOTIDE SEQUENCE [LARGE SCALE GENOMIC DNA]</scope>
    <source>
        <strain evidence="7 8">WL0002</strain>
    </source>
</reference>
<sequence>MSGAQGQFCAPYRVLPPKKAPVGSMNTWLSHLNRLSPVRPWMGAITPLSLRSDLIAGLTNATIVLPQGVAFAIIAGLPPQYGLFTAMIGTFVAAIWGASSVMVSGPTTAISAVVFATVSEFATPGSSDYVSLVLLLTLMVGLLQLTAGLIGLGSLISFISHSVIVAFTAAAAFLIAVSQLGPAVGLENGQGGAIHRLVAIWENLDGINPTAAAISVVTLACLIGVNAIDKRIPAYVVALVVGSLMGVIIGTDAAGVRTFAALTSAFPTFSPPEVSFDSVGLLLPSAVAVAFVGLLEAISIGKSFAIRRDESHDANQEIVGQGMSNTIGSFFQCYAGSGSFTRSGLNASSGAVSPLSAIFAAVSLALLLLLVAPLLQFVPVPAMAAIILYVAWKLINFAEIRHILRSSRSETLILLVTFVTGLVSELDFAILAGVVVSLSVFLNKSAHPIVSVGAPTDVNGRRVFMNAAAHNLPQCPQISNTRLDGPLFFGSVEHVGQAFKRLEQGFGPRTRILNLKGVGKIDLAGADFLLNELGRARRHGRNLYLIAANPQVLNVLKRFGIMARLSDKNLHNHKSTAIEAAVLAADDDICAGCELRVFHECTKKAKPPDLKTGSGDQAGLQSAP</sequence>
<feature type="transmembrane region" description="Helical" evidence="5">
    <location>
        <begin position="279"/>
        <end position="298"/>
    </location>
</feature>
<dbReference type="EMBL" id="JAOWKY010000005">
    <property type="protein sequence ID" value="MCV2870308.1"/>
    <property type="molecule type" value="Genomic_DNA"/>
</dbReference>
<dbReference type="InterPro" id="IPR011547">
    <property type="entry name" value="SLC26A/SulP_dom"/>
</dbReference>
<keyword evidence="2 5" id="KW-0812">Transmembrane</keyword>
<dbReference type="InterPro" id="IPR036513">
    <property type="entry name" value="STAS_dom_sf"/>
</dbReference>
<dbReference type="Pfam" id="PF01740">
    <property type="entry name" value="STAS"/>
    <property type="match status" value="1"/>
</dbReference>
<keyword evidence="3 5" id="KW-1133">Transmembrane helix</keyword>
<comment type="caution">
    <text evidence="7">The sequence shown here is derived from an EMBL/GenBank/DDBJ whole genome shotgun (WGS) entry which is preliminary data.</text>
</comment>
<feature type="transmembrane region" description="Helical" evidence="5">
    <location>
        <begin position="352"/>
        <end position="375"/>
    </location>
</feature>
<keyword evidence="8" id="KW-1185">Reference proteome</keyword>
<dbReference type="Pfam" id="PF00916">
    <property type="entry name" value="Sulfate_transp"/>
    <property type="match status" value="1"/>
</dbReference>
<feature type="transmembrane region" description="Helical" evidence="5">
    <location>
        <begin position="412"/>
        <end position="442"/>
    </location>
</feature>
<evidence type="ECO:0000313" key="7">
    <source>
        <dbReference type="EMBL" id="MCV2870308.1"/>
    </source>
</evidence>
<accession>A0ABT2ZGN9</accession>
<evidence type="ECO:0000259" key="6">
    <source>
        <dbReference type="PROSITE" id="PS50801"/>
    </source>
</evidence>
<dbReference type="InterPro" id="IPR001902">
    <property type="entry name" value="SLC26A/SulP_fam"/>
</dbReference>
<feature type="transmembrane region" description="Helical" evidence="5">
    <location>
        <begin position="54"/>
        <end position="74"/>
    </location>
</feature>
<feature type="transmembrane region" description="Helical" evidence="5">
    <location>
        <begin position="381"/>
        <end position="400"/>
    </location>
</feature>
<dbReference type="RefSeq" id="WP_263735980.1">
    <property type="nucleotide sequence ID" value="NZ_JAOWKY010000005.1"/>
</dbReference>
<feature type="transmembrane region" description="Helical" evidence="5">
    <location>
        <begin position="235"/>
        <end position="259"/>
    </location>
</feature>
<dbReference type="Gene3D" id="3.30.750.24">
    <property type="entry name" value="STAS domain"/>
    <property type="match status" value="1"/>
</dbReference>
<evidence type="ECO:0000256" key="1">
    <source>
        <dbReference type="ARBA" id="ARBA00004141"/>
    </source>
</evidence>
<evidence type="ECO:0000256" key="2">
    <source>
        <dbReference type="ARBA" id="ARBA00022692"/>
    </source>
</evidence>
<protein>
    <submittedName>
        <fullName evidence="7">SulP family inorganic anion transporter</fullName>
    </submittedName>
</protein>
<gene>
    <name evidence="7" type="ORF">OEW28_16925</name>
</gene>
<dbReference type="PANTHER" id="PTHR11814">
    <property type="entry name" value="SULFATE TRANSPORTER"/>
    <property type="match status" value="1"/>
</dbReference>
<organism evidence="7 8">
    <name type="scientific">Albidovulum marisflavi</name>
    <dbReference type="NCBI Taxonomy" id="2984159"/>
    <lineage>
        <taxon>Bacteria</taxon>
        <taxon>Pseudomonadati</taxon>
        <taxon>Pseudomonadota</taxon>
        <taxon>Alphaproteobacteria</taxon>
        <taxon>Rhodobacterales</taxon>
        <taxon>Paracoccaceae</taxon>
        <taxon>Albidovulum</taxon>
    </lineage>
</organism>
<feature type="transmembrane region" description="Helical" evidence="5">
    <location>
        <begin position="206"/>
        <end position="228"/>
    </location>
</feature>
<evidence type="ECO:0000313" key="8">
    <source>
        <dbReference type="Proteomes" id="UP001652542"/>
    </source>
</evidence>
<comment type="subcellular location">
    <subcellularLocation>
        <location evidence="1">Membrane</location>
        <topology evidence="1">Multi-pass membrane protein</topology>
    </subcellularLocation>
</comment>
<keyword evidence="4 5" id="KW-0472">Membrane</keyword>
<dbReference type="SUPFAM" id="SSF52091">
    <property type="entry name" value="SpoIIaa-like"/>
    <property type="match status" value="1"/>
</dbReference>
<evidence type="ECO:0000256" key="4">
    <source>
        <dbReference type="ARBA" id="ARBA00023136"/>
    </source>
</evidence>
<dbReference type="PROSITE" id="PS50801">
    <property type="entry name" value="STAS"/>
    <property type="match status" value="1"/>
</dbReference>
<dbReference type="Proteomes" id="UP001652542">
    <property type="component" value="Unassembled WGS sequence"/>
</dbReference>
<evidence type="ECO:0000256" key="5">
    <source>
        <dbReference type="SAM" id="Phobius"/>
    </source>
</evidence>
<proteinExistence type="predicted"/>
<feature type="domain" description="STAS" evidence="6">
    <location>
        <begin position="482"/>
        <end position="581"/>
    </location>
</feature>
<evidence type="ECO:0000256" key="3">
    <source>
        <dbReference type="ARBA" id="ARBA00022989"/>
    </source>
</evidence>
<dbReference type="CDD" id="cd07042">
    <property type="entry name" value="STAS_SulP_like_sulfate_transporter"/>
    <property type="match status" value="1"/>
</dbReference>